<evidence type="ECO:0000256" key="9">
    <source>
        <dbReference type="ARBA" id="ARBA00023136"/>
    </source>
</evidence>
<reference evidence="15 16" key="1">
    <citation type="submission" date="2019-02" db="EMBL/GenBank/DDBJ databases">
        <title>Sequencing the genomes of 1000 actinobacteria strains.</title>
        <authorList>
            <person name="Klenk H.-P."/>
        </authorList>
    </citation>
    <scope>NUCLEOTIDE SEQUENCE [LARGE SCALE GENOMIC DNA]</scope>
    <source>
        <strain evidence="15 16">DSM 16932</strain>
    </source>
</reference>
<evidence type="ECO:0000256" key="6">
    <source>
        <dbReference type="ARBA" id="ARBA00022741"/>
    </source>
</evidence>
<keyword evidence="7 15" id="KW-0067">ATP-binding</keyword>
<comment type="similarity">
    <text evidence="10">Belongs to the ABC transporter superfamily. Siderophore-Fe(3+) uptake transporter (SIUT) (TC 3.A.1.21) family.</text>
</comment>
<evidence type="ECO:0000259" key="13">
    <source>
        <dbReference type="PROSITE" id="PS50893"/>
    </source>
</evidence>
<dbReference type="InterPro" id="IPR027417">
    <property type="entry name" value="P-loop_NTPase"/>
</dbReference>
<evidence type="ECO:0000256" key="5">
    <source>
        <dbReference type="ARBA" id="ARBA00022692"/>
    </source>
</evidence>
<evidence type="ECO:0000313" key="16">
    <source>
        <dbReference type="Proteomes" id="UP000293852"/>
    </source>
</evidence>
<evidence type="ECO:0000256" key="8">
    <source>
        <dbReference type="ARBA" id="ARBA00022989"/>
    </source>
</evidence>
<dbReference type="Pfam" id="PF00005">
    <property type="entry name" value="ABC_tran"/>
    <property type="match status" value="1"/>
</dbReference>
<keyword evidence="9 12" id="KW-0472">Membrane</keyword>
<sequence>MPTADPVTAPASARPIADADQSTVAALRRLLPFVRPALPRLVAGMFSALGASLAALAIPRVLQRMVDGPLAAGAREHDAGALWGAIAVVLALGLAEAGLVLARRNLVMLPGTRVEADLRMALFRHLQDLPVAFHDRWAGGQLLSRSMSDLGLLRRWLVFGLLQLVVSCVTVLVGVGLLAATTGWLGVVYLVGAVPVTVIAFRFSRRYRAIARRSQDQAGDLATTVEESVHGIRVLKAFGRGRDALASFTGQAERLRSTELAKARAQAQVNVALTLIPELTLAVCLVLGALLAHDGALSVGALTAFFATAAVINGPVVDLGMTLSMTFNARTAVDRLFDVLSTANPLTDPTDPIEPADPRGHVRLRDVTFQYDDAVRPVLEHVDLDLPAGTTTALVGLTGSGKSTLAMLIPRLYDVTGGAVEIDGVDVRRMRRADVRRAVAVAFEDPTLFSTSVRENVLLGVDDALPDDVKQERLAQALDVAQAHFATRLPHGVDTRVGEEGLSLSGGQRQRLALARAIAARPRVLVLDDPLSALDVATEEAVTARLRQALTGATTLVIAHRPSTVALADRVAVLRDGRVSAVGTHAELLATDPHYRYVISALEDDAAQHGVGALDDPAPPTDMGAESGLHDDEATGARL</sequence>
<feature type="transmembrane region" description="Helical" evidence="12">
    <location>
        <begin position="184"/>
        <end position="203"/>
    </location>
</feature>
<feature type="transmembrane region" description="Helical" evidence="12">
    <location>
        <begin position="82"/>
        <end position="102"/>
    </location>
</feature>
<feature type="domain" description="ABC transmembrane type-1" evidence="14">
    <location>
        <begin position="42"/>
        <end position="325"/>
    </location>
</feature>
<feature type="transmembrane region" description="Helical" evidence="12">
    <location>
        <begin position="297"/>
        <end position="317"/>
    </location>
</feature>
<evidence type="ECO:0000256" key="4">
    <source>
        <dbReference type="ARBA" id="ARBA00022519"/>
    </source>
</evidence>
<dbReference type="FunFam" id="3.40.50.300:FF:000221">
    <property type="entry name" value="Multidrug ABC transporter ATP-binding protein"/>
    <property type="match status" value="1"/>
</dbReference>
<evidence type="ECO:0000256" key="2">
    <source>
        <dbReference type="ARBA" id="ARBA00022448"/>
    </source>
</evidence>
<dbReference type="Pfam" id="PF00664">
    <property type="entry name" value="ABC_membrane"/>
    <property type="match status" value="1"/>
</dbReference>
<evidence type="ECO:0000256" key="1">
    <source>
        <dbReference type="ARBA" id="ARBA00004429"/>
    </source>
</evidence>
<evidence type="ECO:0000256" key="3">
    <source>
        <dbReference type="ARBA" id="ARBA00022475"/>
    </source>
</evidence>
<dbReference type="InterPro" id="IPR003593">
    <property type="entry name" value="AAA+_ATPase"/>
</dbReference>
<dbReference type="GO" id="GO:0016887">
    <property type="term" value="F:ATP hydrolysis activity"/>
    <property type="evidence" value="ECO:0007669"/>
    <property type="project" value="InterPro"/>
</dbReference>
<keyword evidence="5 12" id="KW-0812">Transmembrane</keyword>
<keyword evidence="4" id="KW-0997">Cell inner membrane</keyword>
<dbReference type="InterPro" id="IPR011527">
    <property type="entry name" value="ABC1_TM_dom"/>
</dbReference>
<dbReference type="RefSeq" id="WP_423218958.1">
    <property type="nucleotide sequence ID" value="NZ_SGWX01000001.1"/>
</dbReference>
<dbReference type="PROSITE" id="PS50893">
    <property type="entry name" value="ABC_TRANSPORTER_2"/>
    <property type="match status" value="1"/>
</dbReference>
<dbReference type="Proteomes" id="UP000293852">
    <property type="component" value="Unassembled WGS sequence"/>
</dbReference>
<dbReference type="SUPFAM" id="SSF90123">
    <property type="entry name" value="ABC transporter transmembrane region"/>
    <property type="match status" value="1"/>
</dbReference>
<dbReference type="PANTHER" id="PTHR43394">
    <property type="entry name" value="ATP-DEPENDENT PERMEASE MDL1, MITOCHONDRIAL"/>
    <property type="match status" value="1"/>
</dbReference>
<feature type="compositionally biased region" description="Basic and acidic residues" evidence="11">
    <location>
        <begin position="628"/>
        <end position="639"/>
    </location>
</feature>
<keyword evidence="16" id="KW-1185">Reference proteome</keyword>
<keyword evidence="2" id="KW-0813">Transport</keyword>
<proteinExistence type="inferred from homology"/>
<dbReference type="PROSITE" id="PS50929">
    <property type="entry name" value="ABC_TM1F"/>
    <property type="match status" value="1"/>
</dbReference>
<dbReference type="GO" id="GO:0005886">
    <property type="term" value="C:plasma membrane"/>
    <property type="evidence" value="ECO:0007669"/>
    <property type="project" value="UniProtKB-SubCell"/>
</dbReference>
<dbReference type="PANTHER" id="PTHR43394:SF1">
    <property type="entry name" value="ATP-BINDING CASSETTE SUB-FAMILY B MEMBER 10, MITOCHONDRIAL"/>
    <property type="match status" value="1"/>
</dbReference>
<evidence type="ECO:0000256" key="12">
    <source>
        <dbReference type="SAM" id="Phobius"/>
    </source>
</evidence>
<feature type="transmembrane region" description="Helical" evidence="12">
    <location>
        <begin position="271"/>
        <end position="291"/>
    </location>
</feature>
<feature type="region of interest" description="Disordered" evidence="11">
    <location>
        <begin position="610"/>
        <end position="639"/>
    </location>
</feature>
<dbReference type="GO" id="GO:0005524">
    <property type="term" value="F:ATP binding"/>
    <property type="evidence" value="ECO:0007669"/>
    <property type="project" value="UniProtKB-KW"/>
</dbReference>
<gene>
    <name evidence="15" type="ORF">EV386_1118</name>
</gene>
<protein>
    <submittedName>
        <fullName evidence="15">ATP-binding cassette subfamily B protein</fullName>
    </submittedName>
</protein>
<name>A0A4Q7M2Y0_9MICO</name>
<organism evidence="15 16">
    <name type="scientific">Xylanimonas ulmi</name>
    <dbReference type="NCBI Taxonomy" id="228973"/>
    <lineage>
        <taxon>Bacteria</taxon>
        <taxon>Bacillati</taxon>
        <taxon>Actinomycetota</taxon>
        <taxon>Actinomycetes</taxon>
        <taxon>Micrococcales</taxon>
        <taxon>Promicromonosporaceae</taxon>
        <taxon>Xylanimonas</taxon>
    </lineage>
</organism>
<dbReference type="Gene3D" id="3.40.50.300">
    <property type="entry name" value="P-loop containing nucleotide triphosphate hydrolases"/>
    <property type="match status" value="1"/>
</dbReference>
<feature type="domain" description="ABC transporter" evidence="13">
    <location>
        <begin position="362"/>
        <end position="601"/>
    </location>
</feature>
<evidence type="ECO:0000256" key="7">
    <source>
        <dbReference type="ARBA" id="ARBA00022840"/>
    </source>
</evidence>
<keyword evidence="3" id="KW-1003">Cell membrane</keyword>
<evidence type="ECO:0000259" key="14">
    <source>
        <dbReference type="PROSITE" id="PS50929"/>
    </source>
</evidence>
<keyword evidence="6" id="KW-0547">Nucleotide-binding</keyword>
<keyword evidence="8 12" id="KW-1133">Transmembrane helix</keyword>
<dbReference type="CDD" id="cd18543">
    <property type="entry name" value="ABC_6TM_Rv0194_D1_like"/>
    <property type="match status" value="1"/>
</dbReference>
<dbReference type="InterPro" id="IPR039421">
    <property type="entry name" value="Type_1_exporter"/>
</dbReference>
<dbReference type="EMBL" id="SGWX01000001">
    <property type="protein sequence ID" value="RZS60838.1"/>
    <property type="molecule type" value="Genomic_DNA"/>
</dbReference>
<dbReference type="PROSITE" id="PS00211">
    <property type="entry name" value="ABC_TRANSPORTER_1"/>
    <property type="match status" value="1"/>
</dbReference>
<dbReference type="GO" id="GO:0015421">
    <property type="term" value="F:ABC-type oligopeptide transporter activity"/>
    <property type="evidence" value="ECO:0007669"/>
    <property type="project" value="TreeGrafter"/>
</dbReference>
<dbReference type="SMART" id="SM00382">
    <property type="entry name" value="AAA"/>
    <property type="match status" value="1"/>
</dbReference>
<comment type="subcellular location">
    <subcellularLocation>
        <location evidence="1">Cell inner membrane</location>
        <topology evidence="1">Multi-pass membrane protein</topology>
    </subcellularLocation>
</comment>
<evidence type="ECO:0000256" key="11">
    <source>
        <dbReference type="SAM" id="MobiDB-lite"/>
    </source>
</evidence>
<evidence type="ECO:0000256" key="10">
    <source>
        <dbReference type="ARBA" id="ARBA00023455"/>
    </source>
</evidence>
<dbReference type="InterPro" id="IPR003439">
    <property type="entry name" value="ABC_transporter-like_ATP-bd"/>
</dbReference>
<feature type="transmembrane region" description="Helical" evidence="12">
    <location>
        <begin position="37"/>
        <end position="62"/>
    </location>
</feature>
<evidence type="ECO:0000313" key="15">
    <source>
        <dbReference type="EMBL" id="RZS60838.1"/>
    </source>
</evidence>
<accession>A0A4Q7M2Y0</accession>
<feature type="transmembrane region" description="Helical" evidence="12">
    <location>
        <begin position="156"/>
        <end position="178"/>
    </location>
</feature>
<dbReference type="InterPro" id="IPR017871">
    <property type="entry name" value="ABC_transporter-like_CS"/>
</dbReference>
<dbReference type="InterPro" id="IPR036640">
    <property type="entry name" value="ABC1_TM_sf"/>
</dbReference>
<dbReference type="Gene3D" id="1.20.1560.10">
    <property type="entry name" value="ABC transporter type 1, transmembrane domain"/>
    <property type="match status" value="1"/>
</dbReference>
<dbReference type="AlphaFoldDB" id="A0A4Q7M2Y0"/>
<dbReference type="SUPFAM" id="SSF52540">
    <property type="entry name" value="P-loop containing nucleoside triphosphate hydrolases"/>
    <property type="match status" value="1"/>
</dbReference>
<comment type="caution">
    <text evidence="15">The sequence shown here is derived from an EMBL/GenBank/DDBJ whole genome shotgun (WGS) entry which is preliminary data.</text>
</comment>